<evidence type="ECO:0000313" key="3">
    <source>
        <dbReference type="Proteomes" id="UP000663873"/>
    </source>
</evidence>
<evidence type="ECO:0000313" key="1">
    <source>
        <dbReference type="EMBL" id="CAF3298301.1"/>
    </source>
</evidence>
<dbReference type="AlphaFoldDB" id="A0A820ZCD3"/>
<dbReference type="Proteomes" id="UP000663873">
    <property type="component" value="Unassembled WGS sequence"/>
</dbReference>
<dbReference type="EMBL" id="CAJOBP010009961">
    <property type="protein sequence ID" value="CAF4560545.1"/>
    <property type="molecule type" value="Genomic_DNA"/>
</dbReference>
<dbReference type="EMBL" id="CAJNXB010003119">
    <property type="protein sequence ID" value="CAF3298301.1"/>
    <property type="molecule type" value="Genomic_DNA"/>
</dbReference>
<name>A0A820ZCD3_9BILA</name>
<proteinExistence type="predicted"/>
<dbReference type="OrthoDB" id="5860540at2759"/>
<organism evidence="2 3">
    <name type="scientific">Rotaria socialis</name>
    <dbReference type="NCBI Taxonomy" id="392032"/>
    <lineage>
        <taxon>Eukaryota</taxon>
        <taxon>Metazoa</taxon>
        <taxon>Spiralia</taxon>
        <taxon>Gnathifera</taxon>
        <taxon>Rotifera</taxon>
        <taxon>Eurotatoria</taxon>
        <taxon>Bdelloidea</taxon>
        <taxon>Philodinida</taxon>
        <taxon>Philodinidae</taxon>
        <taxon>Rotaria</taxon>
    </lineage>
</organism>
<protein>
    <submittedName>
        <fullName evidence="2">Uncharacterized protein</fullName>
    </submittedName>
</protein>
<reference evidence="2" key="1">
    <citation type="submission" date="2021-02" db="EMBL/GenBank/DDBJ databases">
        <authorList>
            <person name="Nowell W R."/>
        </authorList>
    </citation>
    <scope>NUCLEOTIDE SEQUENCE</scope>
</reference>
<dbReference type="Proteomes" id="UP000663825">
    <property type="component" value="Unassembled WGS sequence"/>
</dbReference>
<comment type="caution">
    <text evidence="2">The sequence shown here is derived from an EMBL/GenBank/DDBJ whole genome shotgun (WGS) entry which is preliminary data.</text>
</comment>
<keyword evidence="3" id="KW-1185">Reference proteome</keyword>
<sequence length="161" mass="18246">MNEKTVTKDVINILIETMQHADCLVGYDVAEIFDRWKFVKFDSDQMNEILGLPEQINGTGLKVMLMSDNADAVYPNIILTNRLQPSTIADSTLFPQCDLNRPNARCQPNNNTLSFHELPEDIQLSIDRKRDELNGKSIIHQWGIVPGPLPLFGQTTNEHII</sequence>
<evidence type="ECO:0000313" key="2">
    <source>
        <dbReference type="EMBL" id="CAF4560545.1"/>
    </source>
</evidence>
<gene>
    <name evidence="1" type="ORF">TIS948_LOCUS18117</name>
    <name evidence="2" type="ORF">UJA718_LOCUS29927</name>
</gene>
<accession>A0A820ZCD3</accession>